<dbReference type="GO" id="GO:0005524">
    <property type="term" value="F:ATP binding"/>
    <property type="evidence" value="ECO:0007669"/>
    <property type="project" value="UniProtKB-KW"/>
</dbReference>
<evidence type="ECO:0000256" key="1">
    <source>
        <dbReference type="ARBA" id="ARBA00022527"/>
    </source>
</evidence>
<gene>
    <name evidence="7" type="ORF">PECUL_23A023347</name>
</gene>
<evidence type="ECO:0000256" key="5">
    <source>
        <dbReference type="ARBA" id="ARBA00022840"/>
    </source>
</evidence>
<keyword evidence="4 7" id="KW-0418">Kinase</keyword>
<dbReference type="Gene3D" id="1.10.510.10">
    <property type="entry name" value="Transferase(Phosphotransferase) domain 1"/>
    <property type="match status" value="1"/>
</dbReference>
<dbReference type="Gene3D" id="3.30.200.20">
    <property type="entry name" value="Phosphorylase Kinase, domain 1"/>
    <property type="match status" value="1"/>
</dbReference>
<dbReference type="SUPFAM" id="SSF56112">
    <property type="entry name" value="Protein kinase-like (PK-like)"/>
    <property type="match status" value="1"/>
</dbReference>
<sequence length="401" mass="44778">MGAVREYDRVILPIDIEHIDAACLWHCVLSGEECGRHLGPDHRSTEAIEEPLESPSHKRSLIPLPLQCYYPYPYSVNTPTPAHIVLHSPIPAHTVLIPQPQHTMCINTVCAGVMLATHLPTKKLLAVKIIQKRPLLHYDSNRILRERRVLEVAAGNIFLNHLYATFQTKLPCWVAVYNECGSSLWILSLCSIHTLTHNRILFFAAQLVCGLQFLHANGIIHRDLKPENIIMDRAGHLKICDFGLALDKMCGKTATGEAGTPGYIAPEMKNGERYNAAVDWWAFGVILFKMATGMSAFDRNNRLTPTGQLLLTKSSCHHNFISNETWDILKQLLCMSPAERLGVNGDIRSHPFFRSIDWVELEAGRLGPPSLPAPLLDCPLPSGTQVQQFGQNIKLKNSSLN</sequence>
<dbReference type="PROSITE" id="PS00108">
    <property type="entry name" value="PROTEIN_KINASE_ST"/>
    <property type="match status" value="1"/>
</dbReference>
<keyword evidence="5" id="KW-0067">ATP-binding</keyword>
<keyword evidence="3" id="KW-0547">Nucleotide-binding</keyword>
<dbReference type="InterPro" id="IPR011009">
    <property type="entry name" value="Kinase-like_dom_sf"/>
</dbReference>
<keyword evidence="2" id="KW-0808">Transferase</keyword>
<keyword evidence="8" id="KW-1185">Reference proteome</keyword>
<accession>A0AAD1TFH4</accession>
<protein>
    <submittedName>
        <fullName evidence="7">Kinase C delta type-like</fullName>
    </submittedName>
</protein>
<dbReference type="Pfam" id="PF00069">
    <property type="entry name" value="Pkinase"/>
    <property type="match status" value="1"/>
</dbReference>
<dbReference type="Proteomes" id="UP001295444">
    <property type="component" value="Chromosome 12"/>
</dbReference>
<evidence type="ECO:0000256" key="2">
    <source>
        <dbReference type="ARBA" id="ARBA00022679"/>
    </source>
</evidence>
<organism evidence="7 8">
    <name type="scientific">Pelobates cultripes</name>
    <name type="common">Western spadefoot toad</name>
    <dbReference type="NCBI Taxonomy" id="61616"/>
    <lineage>
        <taxon>Eukaryota</taxon>
        <taxon>Metazoa</taxon>
        <taxon>Chordata</taxon>
        <taxon>Craniata</taxon>
        <taxon>Vertebrata</taxon>
        <taxon>Euteleostomi</taxon>
        <taxon>Amphibia</taxon>
        <taxon>Batrachia</taxon>
        <taxon>Anura</taxon>
        <taxon>Pelobatoidea</taxon>
        <taxon>Pelobatidae</taxon>
        <taxon>Pelobates</taxon>
    </lineage>
</organism>
<evidence type="ECO:0000256" key="3">
    <source>
        <dbReference type="ARBA" id="ARBA00022741"/>
    </source>
</evidence>
<feature type="domain" description="Protein kinase" evidence="6">
    <location>
        <begin position="103"/>
        <end position="353"/>
    </location>
</feature>
<dbReference type="InterPro" id="IPR008271">
    <property type="entry name" value="Ser/Thr_kinase_AS"/>
</dbReference>
<keyword evidence="1" id="KW-0723">Serine/threonine-protein kinase</keyword>
<dbReference type="SMART" id="SM00220">
    <property type="entry name" value="S_TKc"/>
    <property type="match status" value="1"/>
</dbReference>
<evidence type="ECO:0000313" key="7">
    <source>
        <dbReference type="EMBL" id="CAH2325145.1"/>
    </source>
</evidence>
<reference evidence="7" key="1">
    <citation type="submission" date="2022-03" db="EMBL/GenBank/DDBJ databases">
        <authorList>
            <person name="Alioto T."/>
            <person name="Alioto T."/>
            <person name="Gomez Garrido J."/>
        </authorList>
    </citation>
    <scope>NUCLEOTIDE SEQUENCE</scope>
</reference>
<dbReference type="EMBL" id="OW240923">
    <property type="protein sequence ID" value="CAH2325145.1"/>
    <property type="molecule type" value="Genomic_DNA"/>
</dbReference>
<dbReference type="PROSITE" id="PS50011">
    <property type="entry name" value="PROTEIN_KINASE_DOM"/>
    <property type="match status" value="1"/>
</dbReference>
<dbReference type="AlphaFoldDB" id="A0AAD1TFH4"/>
<evidence type="ECO:0000259" key="6">
    <source>
        <dbReference type="PROSITE" id="PS50011"/>
    </source>
</evidence>
<proteinExistence type="predicted"/>
<dbReference type="PANTHER" id="PTHR24351">
    <property type="entry name" value="RIBOSOMAL PROTEIN S6 KINASE"/>
    <property type="match status" value="1"/>
</dbReference>
<dbReference type="InterPro" id="IPR000719">
    <property type="entry name" value="Prot_kinase_dom"/>
</dbReference>
<evidence type="ECO:0000256" key="4">
    <source>
        <dbReference type="ARBA" id="ARBA00022777"/>
    </source>
</evidence>
<evidence type="ECO:0000313" key="8">
    <source>
        <dbReference type="Proteomes" id="UP001295444"/>
    </source>
</evidence>
<name>A0AAD1TFH4_PELCU</name>
<dbReference type="GO" id="GO:0004674">
    <property type="term" value="F:protein serine/threonine kinase activity"/>
    <property type="evidence" value="ECO:0007669"/>
    <property type="project" value="UniProtKB-KW"/>
</dbReference>